<dbReference type="AlphaFoldDB" id="A0A2S6N7G9"/>
<dbReference type="Pfam" id="PF13231">
    <property type="entry name" value="PMT_2"/>
    <property type="match status" value="2"/>
</dbReference>
<dbReference type="GO" id="GO:0005886">
    <property type="term" value="C:plasma membrane"/>
    <property type="evidence" value="ECO:0007669"/>
    <property type="project" value="UniProtKB-SubCell"/>
</dbReference>
<feature type="region of interest" description="Disordered" evidence="8">
    <location>
        <begin position="231"/>
        <end position="252"/>
    </location>
</feature>
<name>A0A2S6N7G9_RHOGL</name>
<feature type="transmembrane region" description="Helical" evidence="9">
    <location>
        <begin position="443"/>
        <end position="463"/>
    </location>
</feature>
<feature type="compositionally biased region" description="Basic and acidic residues" evidence="8">
    <location>
        <begin position="240"/>
        <end position="252"/>
    </location>
</feature>
<dbReference type="GO" id="GO:0016763">
    <property type="term" value="F:pentosyltransferase activity"/>
    <property type="evidence" value="ECO:0007669"/>
    <property type="project" value="TreeGrafter"/>
</dbReference>
<evidence type="ECO:0000256" key="1">
    <source>
        <dbReference type="ARBA" id="ARBA00004651"/>
    </source>
</evidence>
<proteinExistence type="predicted"/>
<feature type="transmembrane region" description="Helical" evidence="9">
    <location>
        <begin position="411"/>
        <end position="431"/>
    </location>
</feature>
<feature type="transmembrane region" description="Helical" evidence="9">
    <location>
        <begin position="261"/>
        <end position="294"/>
    </location>
</feature>
<dbReference type="InterPro" id="IPR050297">
    <property type="entry name" value="LipidA_mod_glycosyltrf_83"/>
</dbReference>
<evidence type="ECO:0000256" key="3">
    <source>
        <dbReference type="ARBA" id="ARBA00022676"/>
    </source>
</evidence>
<evidence type="ECO:0000259" key="10">
    <source>
        <dbReference type="Pfam" id="PF13231"/>
    </source>
</evidence>
<keyword evidence="3" id="KW-0328">Glycosyltransferase</keyword>
<gene>
    <name evidence="11" type="ORF">CCS01_19060</name>
</gene>
<protein>
    <recommendedName>
        <fullName evidence="10">Glycosyltransferase RgtA/B/C/D-like domain-containing protein</fullName>
    </recommendedName>
</protein>
<evidence type="ECO:0000256" key="7">
    <source>
        <dbReference type="ARBA" id="ARBA00023136"/>
    </source>
</evidence>
<feature type="transmembrane region" description="Helical" evidence="9">
    <location>
        <begin position="152"/>
        <end position="170"/>
    </location>
</feature>
<dbReference type="EMBL" id="NHRY01000209">
    <property type="protein sequence ID" value="PPQ30551.1"/>
    <property type="molecule type" value="Genomic_DNA"/>
</dbReference>
<comment type="subcellular location">
    <subcellularLocation>
        <location evidence="1">Cell membrane</location>
        <topology evidence="1">Multi-pass membrane protein</topology>
    </subcellularLocation>
</comment>
<reference evidence="11 12" key="1">
    <citation type="journal article" date="2018" name="Arch. Microbiol.">
        <title>New insights into the metabolic potential of the phototrophic purple bacterium Rhodopila globiformis DSM 161(T) from its draft genome sequence and evidence for a vanadium-dependent nitrogenase.</title>
        <authorList>
            <person name="Imhoff J.F."/>
            <person name="Rahn T."/>
            <person name="Kunzel S."/>
            <person name="Neulinger S.C."/>
        </authorList>
    </citation>
    <scope>NUCLEOTIDE SEQUENCE [LARGE SCALE GENOMIC DNA]</scope>
    <source>
        <strain evidence="11 12">DSM 161</strain>
    </source>
</reference>
<evidence type="ECO:0000256" key="6">
    <source>
        <dbReference type="ARBA" id="ARBA00022989"/>
    </source>
</evidence>
<feature type="transmembrane region" description="Helical" evidence="9">
    <location>
        <begin position="306"/>
        <end position="327"/>
    </location>
</feature>
<evidence type="ECO:0000256" key="5">
    <source>
        <dbReference type="ARBA" id="ARBA00022692"/>
    </source>
</evidence>
<evidence type="ECO:0000256" key="4">
    <source>
        <dbReference type="ARBA" id="ARBA00022679"/>
    </source>
</evidence>
<keyword evidence="7 9" id="KW-0472">Membrane</keyword>
<feature type="domain" description="Glycosyltransferase RgtA/B/C/D-like" evidence="10">
    <location>
        <begin position="130"/>
        <end position="227"/>
    </location>
</feature>
<sequence length="601" mass="65608">MTSRLPFPAFPDGSRTDLRCPAGRAAARQSERLRLSGEKRRHAGCNLAAFAGRILQRDATFVSLRLPTRQMREGRFPLLDRAAVMTIPPIVLLIGATTLIRILFAATTGLGVDESYMVAAGRVLSLGYFDHPPAAWWLSWGAAHLFGSEHPVVVRLPFILLFAVSQLLVWRIGCLVANPRAGFWAAVALNLSPVFGITTGSWVLPDGPLDAALLGAALCLVQALPARERARGDSGWGDRAQGDHAQGDHAPGDHAPGDHAWGWWLGAGLCAGLAVFSKYTAVLTIAGAGLYLLSSRTHRRWLAHPAPYAAALVALLVFSPVLVWNATHHWASFAFQGDRAMGLRFRPFAPVATLAGEALFVLPWIWLPMMLLFAGAFRRGAPWTHHLLAWLAAPPIVLFALVSAWSSQRVLFHWAAPGYLMLFPLLGETIARHLDRRWVRRMIVFTAALELAAVATIALQMQFDWLGGSLAAVMRKDPTDEGLDWRSVRQDLDARGLLLPGGLAAAMNWRDAGKLGYALGPQTTMLCLNRDSRQFGFADPAGRFYGRDAVVLLADPSGRSVDEARRWFDSVDVLPDAAVRLDGRVLRTVRVLRGHGLHAPQ</sequence>
<evidence type="ECO:0000256" key="8">
    <source>
        <dbReference type="SAM" id="MobiDB-lite"/>
    </source>
</evidence>
<dbReference type="InterPro" id="IPR038731">
    <property type="entry name" value="RgtA/B/C-like"/>
</dbReference>
<feature type="transmembrane region" description="Helical" evidence="9">
    <location>
        <begin position="182"/>
        <end position="204"/>
    </location>
</feature>
<keyword evidence="5 9" id="KW-0812">Transmembrane</keyword>
<organism evidence="11 12">
    <name type="scientific">Rhodopila globiformis</name>
    <name type="common">Rhodopseudomonas globiformis</name>
    <dbReference type="NCBI Taxonomy" id="1071"/>
    <lineage>
        <taxon>Bacteria</taxon>
        <taxon>Pseudomonadati</taxon>
        <taxon>Pseudomonadota</taxon>
        <taxon>Alphaproteobacteria</taxon>
        <taxon>Acetobacterales</taxon>
        <taxon>Acetobacteraceae</taxon>
        <taxon>Rhodopila</taxon>
    </lineage>
</organism>
<feature type="transmembrane region" description="Helical" evidence="9">
    <location>
        <begin position="387"/>
        <end position="405"/>
    </location>
</feature>
<dbReference type="Proteomes" id="UP000239724">
    <property type="component" value="Unassembled WGS sequence"/>
</dbReference>
<dbReference type="GO" id="GO:0009103">
    <property type="term" value="P:lipopolysaccharide biosynthetic process"/>
    <property type="evidence" value="ECO:0007669"/>
    <property type="project" value="UniProtKB-ARBA"/>
</dbReference>
<feature type="domain" description="Glycosyltransferase RgtA/B/C/D-like" evidence="10">
    <location>
        <begin position="259"/>
        <end position="324"/>
    </location>
</feature>
<keyword evidence="6 9" id="KW-1133">Transmembrane helix</keyword>
<keyword evidence="2" id="KW-1003">Cell membrane</keyword>
<dbReference type="PANTHER" id="PTHR33908:SF11">
    <property type="entry name" value="MEMBRANE PROTEIN"/>
    <property type="match status" value="1"/>
</dbReference>
<evidence type="ECO:0000313" key="11">
    <source>
        <dbReference type="EMBL" id="PPQ30551.1"/>
    </source>
</evidence>
<accession>A0A2S6N7G9</accession>
<feature type="transmembrane region" description="Helical" evidence="9">
    <location>
        <begin position="347"/>
        <end position="375"/>
    </location>
</feature>
<dbReference type="PANTHER" id="PTHR33908">
    <property type="entry name" value="MANNOSYLTRANSFERASE YKCB-RELATED"/>
    <property type="match status" value="1"/>
</dbReference>
<evidence type="ECO:0000256" key="2">
    <source>
        <dbReference type="ARBA" id="ARBA00022475"/>
    </source>
</evidence>
<evidence type="ECO:0000313" key="12">
    <source>
        <dbReference type="Proteomes" id="UP000239724"/>
    </source>
</evidence>
<keyword evidence="4" id="KW-0808">Transferase</keyword>
<evidence type="ECO:0000256" key="9">
    <source>
        <dbReference type="SAM" id="Phobius"/>
    </source>
</evidence>
<keyword evidence="12" id="KW-1185">Reference proteome</keyword>
<feature type="transmembrane region" description="Helical" evidence="9">
    <location>
        <begin position="82"/>
        <end position="104"/>
    </location>
</feature>
<comment type="caution">
    <text evidence="11">The sequence shown here is derived from an EMBL/GenBank/DDBJ whole genome shotgun (WGS) entry which is preliminary data.</text>
</comment>